<dbReference type="KEGG" id="sfeu:IM697_30520"/>
<accession>A0A7M2SG39</accession>
<keyword evidence="2" id="KW-1185">Reference proteome</keyword>
<gene>
    <name evidence="1" type="ORF">IM697_30520</name>
</gene>
<evidence type="ECO:0000313" key="2">
    <source>
        <dbReference type="Proteomes" id="UP000594205"/>
    </source>
</evidence>
<name>A0A7M2SG39_9ACTN</name>
<sequence length="57" mass="5846">MFYGKDGGLTGSDKEFQDASMLALHLPQSALAMNSHLSLAVAAAHGACARPRGGCRG</sequence>
<dbReference type="AlphaFoldDB" id="A0A7M2SG39"/>
<organism evidence="1 2">
    <name type="scientific">Streptomyces ferrugineus</name>
    <dbReference type="NCBI Taxonomy" id="1413221"/>
    <lineage>
        <taxon>Bacteria</taxon>
        <taxon>Bacillati</taxon>
        <taxon>Actinomycetota</taxon>
        <taxon>Actinomycetes</taxon>
        <taxon>Kitasatosporales</taxon>
        <taxon>Streptomycetaceae</taxon>
        <taxon>Streptomyces</taxon>
    </lineage>
</organism>
<reference evidence="1 2" key="1">
    <citation type="submission" date="2020-10" db="EMBL/GenBank/DDBJ databases">
        <title>Streptomyces ferrugineus complate genome analysis.</title>
        <authorList>
            <person name="Anwar N."/>
        </authorList>
    </citation>
    <scope>NUCLEOTIDE SEQUENCE [LARGE SCALE GENOMIC DNA]</scope>
    <source>
        <strain evidence="1 2">CCTCC AA2014009</strain>
    </source>
</reference>
<dbReference type="RefSeq" id="WP_194039311.1">
    <property type="nucleotide sequence ID" value="NZ_CP063373.1"/>
</dbReference>
<dbReference type="Proteomes" id="UP000594205">
    <property type="component" value="Chromosome"/>
</dbReference>
<evidence type="ECO:0000313" key="1">
    <source>
        <dbReference type="EMBL" id="QOV34438.1"/>
    </source>
</evidence>
<proteinExistence type="predicted"/>
<protein>
    <submittedName>
        <fullName evidence="1">Uncharacterized protein</fullName>
    </submittedName>
</protein>
<dbReference type="EMBL" id="CP063373">
    <property type="protein sequence ID" value="QOV34438.1"/>
    <property type="molecule type" value="Genomic_DNA"/>
</dbReference>